<sequence length="198" mass="22457">MADGFIPEHFAEDPFLQDVIPSSREPTHRKSASRTRQRQTADAEPVLPVANPPAPSSPAFKSFCGQVGRLLGRVTAECAEGTEDYQRVTSWFCKWLNQQGVVFRFVKRPEDEFVQAPHYTAFCRRASDGARSAFYLYEETGDEFVRLSRLPKNKRTYTATCLSISDESAQAWADGIQRFLNASTETNTFNRFLEEISK</sequence>
<proteinExistence type="predicted"/>
<accession>A0A644FAP3</accession>
<dbReference type="Proteomes" id="UP000001548">
    <property type="component" value="Unassembled WGS sequence"/>
</dbReference>
<dbReference type="InParanoid" id="A0A644FAP3"/>
<name>A0A644FAP3_GIAIC</name>
<evidence type="ECO:0000313" key="3">
    <source>
        <dbReference type="Proteomes" id="UP000001548"/>
    </source>
</evidence>
<protein>
    <submittedName>
        <fullName evidence="2">Uncharacterized protein</fullName>
    </submittedName>
</protein>
<feature type="compositionally biased region" description="Basic residues" evidence="1">
    <location>
        <begin position="27"/>
        <end position="37"/>
    </location>
</feature>
<dbReference type="AlphaFoldDB" id="A0A644FAP3"/>
<keyword evidence="3" id="KW-1185">Reference proteome</keyword>
<evidence type="ECO:0000313" key="2">
    <source>
        <dbReference type="EMBL" id="KAE8305706.1"/>
    </source>
</evidence>
<organism evidence="2 3">
    <name type="scientific">Giardia intestinalis (strain ATCC 50803 / WB clone C6)</name>
    <name type="common">Giardia lamblia</name>
    <dbReference type="NCBI Taxonomy" id="184922"/>
    <lineage>
        <taxon>Eukaryota</taxon>
        <taxon>Metamonada</taxon>
        <taxon>Diplomonadida</taxon>
        <taxon>Hexamitidae</taxon>
        <taxon>Giardiinae</taxon>
        <taxon>Giardia</taxon>
    </lineage>
</organism>
<feature type="region of interest" description="Disordered" evidence="1">
    <location>
        <begin position="16"/>
        <end position="54"/>
    </location>
</feature>
<gene>
    <name evidence="2" type="ORF">GL50803_0060433</name>
</gene>
<evidence type="ECO:0000256" key="1">
    <source>
        <dbReference type="SAM" id="MobiDB-lite"/>
    </source>
</evidence>
<comment type="caution">
    <text evidence="2">The sequence shown here is derived from an EMBL/GenBank/DDBJ whole genome shotgun (WGS) entry which is preliminary data.</text>
</comment>
<reference evidence="2 3" key="1">
    <citation type="journal article" date="2007" name="Science">
        <title>Genomic minimalism in the early diverging intestinal parasite Giardia lamblia.</title>
        <authorList>
            <person name="Morrison H.G."/>
            <person name="McArthur A.G."/>
            <person name="Gillin F.D."/>
            <person name="Aley S.B."/>
            <person name="Adam R.D."/>
            <person name="Olsen G.J."/>
            <person name="Best A.A."/>
            <person name="Cande W.Z."/>
            <person name="Chen F."/>
            <person name="Cipriano M.J."/>
            <person name="Davids B.J."/>
            <person name="Dawson S.C."/>
            <person name="Elmendorf H.G."/>
            <person name="Hehl A.B."/>
            <person name="Holder M.E."/>
            <person name="Huse S.M."/>
            <person name="Kim U.U."/>
            <person name="Lasek-Nesselquist E."/>
            <person name="Manning G."/>
            <person name="Nigam A."/>
            <person name="Nixon J.E."/>
            <person name="Palm D."/>
            <person name="Passamaneck N.E."/>
            <person name="Prabhu A."/>
            <person name="Reich C.I."/>
            <person name="Reiner D.S."/>
            <person name="Samuelson J."/>
            <person name="Svard S.G."/>
            <person name="Sogin M.L."/>
        </authorList>
    </citation>
    <scope>NUCLEOTIDE SEQUENCE [LARGE SCALE GENOMIC DNA]</scope>
    <source>
        <strain evidence="2 3">WB C6</strain>
    </source>
</reference>
<dbReference type="EMBL" id="AACB03000001">
    <property type="protein sequence ID" value="KAE8305706.1"/>
    <property type="molecule type" value="Genomic_DNA"/>
</dbReference>